<comment type="catalytic activity">
    <reaction evidence="9">
        <text>pyridoxine 5'-phosphate + O2 = pyridoxal 5'-phosphate + H2O2</text>
        <dbReference type="Rhea" id="RHEA:15149"/>
        <dbReference type="ChEBI" id="CHEBI:15379"/>
        <dbReference type="ChEBI" id="CHEBI:16240"/>
        <dbReference type="ChEBI" id="CHEBI:58589"/>
        <dbReference type="ChEBI" id="CHEBI:597326"/>
        <dbReference type="EC" id="1.4.3.5"/>
    </reaction>
</comment>
<evidence type="ECO:0000256" key="11">
    <source>
        <dbReference type="PIRSR" id="PIRSR000190-2"/>
    </source>
</evidence>
<dbReference type="InterPro" id="IPR000659">
    <property type="entry name" value="Pyridox_Oxase"/>
</dbReference>
<feature type="binding site" evidence="9 11">
    <location>
        <position position="93"/>
    </location>
    <ligand>
        <name>FMN</name>
        <dbReference type="ChEBI" id="CHEBI:58210"/>
    </ligand>
</feature>
<evidence type="ECO:0000256" key="7">
    <source>
        <dbReference type="ARBA" id="ARBA00023002"/>
    </source>
</evidence>
<dbReference type="Pfam" id="PF01243">
    <property type="entry name" value="PNPOx_N"/>
    <property type="match status" value="1"/>
</dbReference>
<dbReference type="NCBIfam" id="TIGR00558">
    <property type="entry name" value="pdxH"/>
    <property type="match status" value="1"/>
</dbReference>
<dbReference type="PANTHER" id="PTHR10851:SF0">
    <property type="entry name" value="PYRIDOXINE-5'-PHOSPHATE OXIDASE"/>
    <property type="match status" value="1"/>
</dbReference>
<evidence type="ECO:0000313" key="15">
    <source>
        <dbReference type="Proteomes" id="UP000295244"/>
    </source>
</evidence>
<comment type="pathway">
    <text evidence="1 9">Cofactor metabolism; pyridoxal 5'-phosphate salvage; pyridoxal 5'-phosphate from pyridoxamine 5'-phosphate: step 1/1.</text>
</comment>
<dbReference type="NCBIfam" id="NF004231">
    <property type="entry name" value="PRK05679.1"/>
    <property type="match status" value="1"/>
</dbReference>
<dbReference type="EC" id="1.4.3.5" evidence="9"/>
<evidence type="ECO:0000256" key="9">
    <source>
        <dbReference type="HAMAP-Rule" id="MF_01629"/>
    </source>
</evidence>
<protein>
    <recommendedName>
        <fullName evidence="9">Pyridoxine/pyridoxamine 5'-phosphate oxidase</fullName>
        <ecNumber evidence="9">1.4.3.5</ecNumber>
    </recommendedName>
    <alternativeName>
        <fullName evidence="9">PNP/PMP oxidase</fullName>
        <shortName evidence="9">PNPOx</shortName>
    </alternativeName>
    <alternativeName>
        <fullName evidence="9">Pyridoxal 5'-phosphate synthase</fullName>
    </alternativeName>
</protein>
<evidence type="ECO:0000256" key="8">
    <source>
        <dbReference type="ARBA" id="ARBA00023096"/>
    </source>
</evidence>
<dbReference type="Pfam" id="PF10590">
    <property type="entry name" value="PNP_phzG_C"/>
    <property type="match status" value="1"/>
</dbReference>
<keyword evidence="6 9" id="KW-0288">FMN</keyword>
<comment type="catalytic activity">
    <reaction evidence="9">
        <text>pyridoxamine 5'-phosphate + O2 + H2O = pyridoxal 5'-phosphate + H2O2 + NH4(+)</text>
        <dbReference type="Rhea" id="RHEA:15817"/>
        <dbReference type="ChEBI" id="CHEBI:15377"/>
        <dbReference type="ChEBI" id="CHEBI:15379"/>
        <dbReference type="ChEBI" id="CHEBI:16240"/>
        <dbReference type="ChEBI" id="CHEBI:28938"/>
        <dbReference type="ChEBI" id="CHEBI:58451"/>
        <dbReference type="ChEBI" id="CHEBI:597326"/>
        <dbReference type="EC" id="1.4.3.5"/>
    </reaction>
</comment>
<feature type="binding site" evidence="9 10">
    <location>
        <position position="76"/>
    </location>
    <ligand>
        <name>substrate</name>
    </ligand>
</feature>
<keyword evidence="8 9" id="KW-0664">Pyridoxine biosynthesis</keyword>
<feature type="binding site" evidence="9 11">
    <location>
        <position position="115"/>
    </location>
    <ligand>
        <name>FMN</name>
        <dbReference type="ChEBI" id="CHEBI:58210"/>
    </ligand>
</feature>
<dbReference type="RefSeq" id="WP_132689314.1">
    <property type="nucleotide sequence ID" value="NZ_SKBU01000008.1"/>
</dbReference>
<dbReference type="OrthoDB" id="9780392at2"/>
<dbReference type="SUPFAM" id="SSF50475">
    <property type="entry name" value="FMN-binding split barrel"/>
    <property type="match status" value="1"/>
</dbReference>
<evidence type="ECO:0000256" key="4">
    <source>
        <dbReference type="ARBA" id="ARBA00011738"/>
    </source>
</evidence>
<sequence length="222" mass="25957">MVREGLSHGSSRSPEGIRREYAAGRLDEREVASDPVEQFRRWFEDVLSADLPEPTAMTLATASASGRPSARMVLLKGFDERGFVFYTSYESRKGRELDENPRAALVFWWPELERQVRIEGRVERLTAAESDAYFRSRPPGSQLAALVSRQSRVVPSREELERQLRELEEEYRGREIPRPPYWGGYRVVPEIMEFWAGRENRMHDRLRYRRSAGRWILERLAP</sequence>
<evidence type="ECO:0000259" key="13">
    <source>
        <dbReference type="Pfam" id="PF10590"/>
    </source>
</evidence>
<dbReference type="GO" id="GO:0004733">
    <property type="term" value="F:pyridoxamine phosphate oxidase activity"/>
    <property type="evidence" value="ECO:0007669"/>
    <property type="project" value="UniProtKB-UniRule"/>
</dbReference>
<feature type="binding site" evidence="9 11">
    <location>
        <position position="205"/>
    </location>
    <ligand>
        <name>FMN</name>
        <dbReference type="ChEBI" id="CHEBI:58210"/>
    </ligand>
</feature>
<feature type="binding site" evidence="9 10">
    <location>
        <begin position="201"/>
        <end position="203"/>
    </location>
    <ligand>
        <name>substrate</name>
    </ligand>
</feature>
<feature type="binding site" evidence="9 11">
    <location>
        <position position="92"/>
    </location>
    <ligand>
        <name>FMN</name>
        <dbReference type="ChEBI" id="CHEBI:58210"/>
    </ligand>
</feature>
<dbReference type="Proteomes" id="UP000295244">
    <property type="component" value="Unassembled WGS sequence"/>
</dbReference>
<dbReference type="InterPro" id="IPR012349">
    <property type="entry name" value="Split_barrel_FMN-bd"/>
</dbReference>
<dbReference type="GO" id="GO:0010181">
    <property type="term" value="F:FMN binding"/>
    <property type="evidence" value="ECO:0007669"/>
    <property type="project" value="UniProtKB-UniRule"/>
</dbReference>
<feature type="binding site" evidence="9 11">
    <location>
        <begin position="86"/>
        <end position="87"/>
    </location>
    <ligand>
        <name>FMN</name>
        <dbReference type="ChEBI" id="CHEBI:58210"/>
    </ligand>
</feature>
<feature type="binding site" evidence="9 10">
    <location>
        <position position="137"/>
    </location>
    <ligand>
        <name>substrate</name>
    </ligand>
</feature>
<feature type="binding site" evidence="10">
    <location>
        <begin position="18"/>
        <end position="21"/>
    </location>
    <ligand>
        <name>substrate</name>
    </ligand>
</feature>
<dbReference type="FunFam" id="2.30.110.10:FF:000005">
    <property type="entry name" value="NAD(P)H-hydrate epimerase"/>
    <property type="match status" value="1"/>
</dbReference>
<evidence type="ECO:0000256" key="2">
    <source>
        <dbReference type="ARBA" id="ARBA00005037"/>
    </source>
</evidence>
<feature type="binding site" evidence="9 11">
    <location>
        <begin position="150"/>
        <end position="151"/>
    </location>
    <ligand>
        <name>FMN</name>
        <dbReference type="ChEBI" id="CHEBI:58210"/>
    </ligand>
</feature>
<evidence type="ECO:0000256" key="3">
    <source>
        <dbReference type="ARBA" id="ARBA00007301"/>
    </source>
</evidence>
<dbReference type="PIRSF" id="PIRSF000190">
    <property type="entry name" value="Pyd_amn-ph_oxd"/>
    <property type="match status" value="1"/>
</dbReference>
<comment type="pathway">
    <text evidence="2 9">Cofactor metabolism; pyridoxal 5'-phosphate salvage; pyridoxal 5'-phosphate from pyridoxine 5'-phosphate: step 1/1.</text>
</comment>
<dbReference type="UniPathway" id="UPA01068">
    <property type="reaction ID" value="UER00304"/>
</dbReference>
<dbReference type="PANTHER" id="PTHR10851">
    <property type="entry name" value="PYRIDOXINE-5-PHOSPHATE OXIDASE"/>
    <property type="match status" value="1"/>
</dbReference>
<dbReference type="EMBL" id="SKBU01000008">
    <property type="protein sequence ID" value="TCJ19500.1"/>
    <property type="molecule type" value="Genomic_DNA"/>
</dbReference>
<dbReference type="PROSITE" id="PS01064">
    <property type="entry name" value="PYRIDOX_OXIDASE"/>
    <property type="match status" value="1"/>
</dbReference>
<dbReference type="InterPro" id="IPR019576">
    <property type="entry name" value="Pyridoxamine_oxidase_dimer_C"/>
</dbReference>
<feature type="binding site" evidence="9 11">
    <location>
        <position position="195"/>
    </location>
    <ligand>
        <name>FMN</name>
        <dbReference type="ChEBI" id="CHEBI:58210"/>
    </ligand>
</feature>
<keyword evidence="15" id="KW-1185">Reference proteome</keyword>
<feature type="binding site" evidence="9 10">
    <location>
        <position position="141"/>
    </location>
    <ligand>
        <name>substrate</name>
    </ligand>
</feature>
<comment type="caution">
    <text evidence="14">The sequence shown here is derived from an EMBL/GenBank/DDBJ whole genome shotgun (WGS) entry which is preliminary data.</text>
</comment>
<evidence type="ECO:0000256" key="5">
    <source>
        <dbReference type="ARBA" id="ARBA00022630"/>
    </source>
</evidence>
<gene>
    <name evidence="9 14" type="primary">pdxH</name>
    <name evidence="14" type="ORF">E0L93_04855</name>
</gene>
<keyword evidence="5 9" id="KW-0285">Flavoprotein</keyword>
<evidence type="ECO:0000256" key="10">
    <source>
        <dbReference type="PIRSR" id="PIRSR000190-1"/>
    </source>
</evidence>
<evidence type="ECO:0000313" key="14">
    <source>
        <dbReference type="EMBL" id="TCJ19500.1"/>
    </source>
</evidence>
<feature type="domain" description="Pyridoxamine 5'-phosphate oxidase N-terminal" evidence="12">
    <location>
        <begin position="47"/>
        <end position="168"/>
    </location>
</feature>
<evidence type="ECO:0000256" key="6">
    <source>
        <dbReference type="ARBA" id="ARBA00022643"/>
    </source>
</evidence>
<dbReference type="AlphaFoldDB" id="A0A4R1BPG3"/>
<evidence type="ECO:0000259" key="12">
    <source>
        <dbReference type="Pfam" id="PF01243"/>
    </source>
</evidence>
<feature type="binding site" evidence="9 10">
    <location>
        <position position="133"/>
    </location>
    <ligand>
        <name>substrate</name>
    </ligand>
</feature>
<dbReference type="InterPro" id="IPR019740">
    <property type="entry name" value="Pyridox_Oxase_CS"/>
</dbReference>
<comment type="cofactor">
    <cofactor evidence="9 11">
        <name>FMN</name>
        <dbReference type="ChEBI" id="CHEBI:58210"/>
    </cofactor>
    <text evidence="9 11">Binds 1 FMN per subunit.</text>
</comment>
<proteinExistence type="inferred from homology"/>
<comment type="similarity">
    <text evidence="3 9">Belongs to the pyridoxamine 5'-phosphate oxidase family.</text>
</comment>
<dbReference type="InterPro" id="IPR011576">
    <property type="entry name" value="Pyridox_Oxase_N"/>
</dbReference>
<dbReference type="GO" id="GO:0008615">
    <property type="term" value="P:pyridoxine biosynthetic process"/>
    <property type="evidence" value="ECO:0007669"/>
    <property type="project" value="UniProtKB-UniRule"/>
</dbReference>
<name>A0A4R1BPG3_9ACTN</name>
<comment type="function">
    <text evidence="9">Catalyzes the oxidation of either pyridoxine 5'-phosphate (PNP) or pyridoxamine 5'-phosphate (PMP) into pyridoxal 5'-phosphate (PLP).</text>
</comment>
<dbReference type="HAMAP" id="MF_01629">
    <property type="entry name" value="PdxH"/>
    <property type="match status" value="1"/>
</dbReference>
<keyword evidence="7 9" id="KW-0560">Oxidoreductase</keyword>
<organism evidence="14 15">
    <name type="scientific">Rubrobacter taiwanensis</name>
    <dbReference type="NCBI Taxonomy" id="185139"/>
    <lineage>
        <taxon>Bacteria</taxon>
        <taxon>Bacillati</taxon>
        <taxon>Actinomycetota</taxon>
        <taxon>Rubrobacteria</taxon>
        <taxon>Rubrobacterales</taxon>
        <taxon>Rubrobacteraceae</taxon>
        <taxon>Rubrobacter</taxon>
    </lineage>
</organism>
<comment type="subunit">
    <text evidence="4 9">Homodimer.</text>
</comment>
<feature type="domain" description="Pyridoxine 5'-phosphate oxidase dimerisation C-terminal" evidence="13">
    <location>
        <begin position="182"/>
        <end position="222"/>
    </location>
</feature>
<reference evidence="14 15" key="1">
    <citation type="submission" date="2019-03" db="EMBL/GenBank/DDBJ databases">
        <title>Whole genome sequence of a novel Rubrobacter taiwanensis strain, isolated from Yellowstone National Park.</title>
        <authorList>
            <person name="Freed S."/>
            <person name="Ramaley R.F."/>
            <person name="Kyndt J.A."/>
        </authorList>
    </citation>
    <scope>NUCLEOTIDE SEQUENCE [LARGE SCALE GENOMIC DNA]</scope>
    <source>
        <strain evidence="14 15">Yellowstone</strain>
    </source>
</reference>
<dbReference type="Gene3D" id="2.30.110.10">
    <property type="entry name" value="Electron Transport, Fmn-binding Protein, Chain A"/>
    <property type="match status" value="1"/>
</dbReference>
<feature type="binding site" evidence="9 11">
    <location>
        <begin position="71"/>
        <end position="76"/>
    </location>
    <ligand>
        <name>FMN</name>
        <dbReference type="ChEBI" id="CHEBI:58210"/>
    </ligand>
</feature>
<accession>A0A4R1BPG3</accession>
<evidence type="ECO:0000256" key="1">
    <source>
        <dbReference type="ARBA" id="ARBA00004738"/>
    </source>
</evidence>